<name>A0A6J5RQ90_9CAUD</name>
<proteinExistence type="predicted"/>
<accession>A0A6J5RQ90</accession>
<dbReference type="EMBL" id="LR797271">
    <property type="protein sequence ID" value="CAB4198192.1"/>
    <property type="molecule type" value="Genomic_DNA"/>
</dbReference>
<organism evidence="1">
    <name type="scientific">uncultured Caudovirales phage</name>
    <dbReference type="NCBI Taxonomy" id="2100421"/>
    <lineage>
        <taxon>Viruses</taxon>
        <taxon>Duplodnaviria</taxon>
        <taxon>Heunggongvirae</taxon>
        <taxon>Uroviricota</taxon>
        <taxon>Caudoviricetes</taxon>
        <taxon>Peduoviridae</taxon>
        <taxon>Maltschvirus</taxon>
        <taxon>Maltschvirus maltsch</taxon>
    </lineage>
</organism>
<sequence length="32" mass="3937">MTKDIVFEEDERVFARIESMKKPKRPWVKLTK</sequence>
<evidence type="ECO:0000313" key="1">
    <source>
        <dbReference type="EMBL" id="CAB4198192.1"/>
    </source>
</evidence>
<protein>
    <submittedName>
        <fullName evidence="1">Uncharacterized protein</fullName>
    </submittedName>
</protein>
<reference evidence="1" key="1">
    <citation type="submission" date="2020-05" db="EMBL/GenBank/DDBJ databases">
        <authorList>
            <person name="Chiriac C."/>
            <person name="Salcher M."/>
            <person name="Ghai R."/>
            <person name="Kavagutti S V."/>
        </authorList>
    </citation>
    <scope>NUCLEOTIDE SEQUENCE</scope>
</reference>
<gene>
    <name evidence="1" type="ORF">UFOVP1309_58</name>
</gene>